<gene>
    <name evidence="1" type="ordered locus">MMP0192</name>
</gene>
<keyword evidence="2" id="KW-1185">Reference proteome</keyword>
<dbReference type="Proteomes" id="UP000000590">
    <property type="component" value="Chromosome"/>
</dbReference>
<accession>Q6M0S7</accession>
<dbReference type="eggNOG" id="arCOG08242">
    <property type="taxonomic scope" value="Archaea"/>
</dbReference>
<dbReference type="EMBL" id="BX950229">
    <property type="protein sequence ID" value="CAF29748.1"/>
    <property type="molecule type" value="Genomic_DNA"/>
</dbReference>
<sequence length="352" mass="39301">MKKFLVGFILFSMVFSVIPGAVAIECYGLYAGQDEYVGTVTIDVVGDILNFNYETIPGWRISEIHLMALNESPNDNSSSWYTKGYITKTGNPKVGQFEIKEYFEPCVNEYCGTLNLTEIGVDPYDKLYVAAHAVVCECNRERIFAGFGYEAVNDFWAVNYSNYTEGIRKGGDERYNASLCLGKADTVSKTTNTFTCMGQGGSMVVYFNGGICGDGNNSTPDLEIYEVTYDHTANYYETISIEVFYNGSYYPVGNVTNHDGDGTFNDHIFINCIYDLPSGVCIEKIRINEISTNNGDYDLDAIKANYKCVPEYEYVCNYTGNCESAWANDTCFGGETFPGNNWATYVIYPECD</sequence>
<dbReference type="OrthoDB" id="60577at2157"/>
<reference evidence="1 2" key="1">
    <citation type="journal article" date="2004" name="J. Bacteriol.">
        <title>Complete genome sequence of the genetically tractable hydrogenotrophic methanogen Methanococcus maripaludis.</title>
        <authorList>
            <person name="Hendrickson E.L."/>
            <person name="Kaul R."/>
            <person name="Zhou Y."/>
            <person name="Bovee D."/>
            <person name="Chapman P."/>
            <person name="Chung J."/>
            <person name="Conway de Macario E."/>
            <person name="Dodsworth J.A."/>
            <person name="Gillett W."/>
            <person name="Graham D.E."/>
            <person name="Hackett M."/>
            <person name="Haydock A.K."/>
            <person name="Kang A."/>
            <person name="Land M.L."/>
            <person name="Levy R."/>
            <person name="Lie T.J."/>
            <person name="Major T.A."/>
            <person name="Moore B.C."/>
            <person name="Porat I."/>
            <person name="Palmeiri A."/>
            <person name="Rouse G."/>
            <person name="Saenphimmachak C."/>
            <person name="Soll D."/>
            <person name="Van Dien S."/>
            <person name="Wang T."/>
            <person name="Whitman W.B."/>
            <person name="Xia Q."/>
            <person name="Zhang Y."/>
            <person name="Larimer F.W."/>
            <person name="Olson M.V."/>
            <person name="Leigh J.A."/>
        </authorList>
    </citation>
    <scope>NUCLEOTIDE SEQUENCE [LARGE SCALE GENOMIC DNA]</scope>
    <source>
        <strain evidence="2">S2 / LL</strain>
    </source>
</reference>
<dbReference type="STRING" id="267377.MMP0192"/>
<name>Q6M0S7_METMP</name>
<proteinExistence type="predicted"/>
<evidence type="ECO:0000313" key="1">
    <source>
        <dbReference type="EMBL" id="CAF29748.1"/>
    </source>
</evidence>
<dbReference type="EnsemblBacteria" id="CAF29748">
    <property type="protein sequence ID" value="CAF29748"/>
    <property type="gene ID" value="MMP0192"/>
</dbReference>
<dbReference type="AlphaFoldDB" id="Q6M0S7"/>
<protein>
    <submittedName>
        <fullName evidence="1">Uncharacterized protein</fullName>
    </submittedName>
</protein>
<dbReference type="GeneID" id="2761217"/>
<organism evidence="2">
    <name type="scientific">Methanococcus maripaludis (strain DSM 14266 / JCM 13030 / NBRC 101832 / S2 / LL)</name>
    <dbReference type="NCBI Taxonomy" id="267377"/>
    <lineage>
        <taxon>Archaea</taxon>
        <taxon>Methanobacteriati</taxon>
        <taxon>Methanobacteriota</taxon>
        <taxon>Methanomada group</taxon>
        <taxon>Methanococci</taxon>
        <taxon>Methanococcales</taxon>
        <taxon>Methanococcaceae</taxon>
        <taxon>Methanococcus</taxon>
    </lineage>
</organism>
<dbReference type="PATRIC" id="fig|267377.15.peg.195"/>
<dbReference type="HOGENOM" id="CLU_764228_0_0_2"/>
<dbReference type="RefSeq" id="WP_011170136.1">
    <property type="nucleotide sequence ID" value="NC_005791.1"/>
</dbReference>
<evidence type="ECO:0000313" key="2">
    <source>
        <dbReference type="Proteomes" id="UP000000590"/>
    </source>
</evidence>
<dbReference type="KEGG" id="mmp:MMP0192"/>